<evidence type="ECO:0000256" key="3">
    <source>
        <dbReference type="SAM" id="Phobius"/>
    </source>
</evidence>
<keyword evidence="3" id="KW-0812">Transmembrane</keyword>
<feature type="transmembrane region" description="Helical" evidence="3">
    <location>
        <begin position="21"/>
        <end position="39"/>
    </location>
</feature>
<feature type="transmembrane region" description="Helical" evidence="3">
    <location>
        <begin position="346"/>
        <end position="366"/>
    </location>
</feature>
<feature type="transmembrane region" description="Helical" evidence="3">
    <location>
        <begin position="59"/>
        <end position="87"/>
    </location>
</feature>
<gene>
    <name evidence="5" type="ORF">C4B60_16210</name>
</gene>
<reference evidence="5 6" key="1">
    <citation type="submission" date="2018-02" db="EMBL/GenBank/DDBJ databases">
        <title>Jeotgalibacillus proteolyticum sp. nov. a protease producing bacterium isolated from ocean sediments of Laizhou Bay.</title>
        <authorList>
            <person name="Li Y."/>
        </authorList>
    </citation>
    <scope>NUCLEOTIDE SEQUENCE [LARGE SCALE GENOMIC DNA]</scope>
    <source>
        <strain evidence="5 6">22-7</strain>
    </source>
</reference>
<keyword evidence="3" id="KW-1133">Transmembrane helix</keyword>
<name>A0A2S5G8L6_9BACL</name>
<evidence type="ECO:0000313" key="6">
    <source>
        <dbReference type="Proteomes" id="UP000239047"/>
    </source>
</evidence>
<feature type="transmembrane region" description="Helical" evidence="3">
    <location>
        <begin position="238"/>
        <end position="259"/>
    </location>
</feature>
<dbReference type="AlphaFoldDB" id="A0A2S5G8L6"/>
<dbReference type="RefSeq" id="WP_104059078.1">
    <property type="nucleotide sequence ID" value="NZ_PREZ01000006.1"/>
</dbReference>
<feature type="transmembrane region" description="Helical" evidence="3">
    <location>
        <begin position="311"/>
        <end position="334"/>
    </location>
</feature>
<keyword evidence="3" id="KW-0472">Membrane</keyword>
<feature type="transmembrane region" description="Helical" evidence="3">
    <location>
        <begin position="271"/>
        <end position="290"/>
    </location>
</feature>
<feature type="domain" description="Acyltransferase 3" evidence="4">
    <location>
        <begin position="23"/>
        <end position="362"/>
    </location>
</feature>
<evidence type="ECO:0000259" key="4">
    <source>
        <dbReference type="Pfam" id="PF01757"/>
    </source>
</evidence>
<dbReference type="InterPro" id="IPR002656">
    <property type="entry name" value="Acyl_transf_3_dom"/>
</dbReference>
<sequence length="405" mass="45550">MGKAQANFRRVNGLLDGNVSVILDFIRGISAILVVMEHLSSRLFVGYGNVEAPSMFVQALYLLNILGGPSVIIFFVLSGVFISRSVLKAVYEDKWSWKSYLINRCARLMTVLVPALMLTFILDSIAGAYFGYSTYESLYQNAIAFLGNLFFLQNITVGVYGSNAPLWSLNYEFWYYMLFPLLFLLFSRQGRVAKFIYIGIALFIILSIGTRMNSYFFVWLIGSAVLFLPGINLLKNRFVLILATLFLLGAMALRPLVMTGRFFTNGWTTDLFFVDLIVGIAFGFFVYTLMHSTSHAIKKMSFRSFSQFAKLLAGFSFSLYLIHYPIINTVYYWANQNGFTGLQPGAAAIGAEIVLVALICLAAYFFSRVTEAHTSTIRRFIAAKLTLKNRQPEMVIPKPKPKITG</sequence>
<feature type="transmembrane region" description="Helical" evidence="3">
    <location>
        <begin position="173"/>
        <end position="190"/>
    </location>
</feature>
<dbReference type="PANTHER" id="PTHR23028">
    <property type="entry name" value="ACETYLTRANSFERASE"/>
    <property type="match status" value="1"/>
</dbReference>
<dbReference type="Pfam" id="PF01757">
    <property type="entry name" value="Acyl_transf_3"/>
    <property type="match status" value="1"/>
</dbReference>
<evidence type="ECO:0000256" key="1">
    <source>
        <dbReference type="ARBA" id="ARBA00004370"/>
    </source>
</evidence>
<proteinExistence type="inferred from homology"/>
<dbReference type="InterPro" id="IPR050879">
    <property type="entry name" value="Acyltransferase_3"/>
</dbReference>
<comment type="similarity">
    <text evidence="2">Belongs to the acyltransferase 3 family.</text>
</comment>
<accession>A0A2S5G8L6</accession>
<keyword evidence="6" id="KW-1185">Reference proteome</keyword>
<dbReference type="GO" id="GO:0016747">
    <property type="term" value="F:acyltransferase activity, transferring groups other than amino-acyl groups"/>
    <property type="evidence" value="ECO:0007669"/>
    <property type="project" value="InterPro"/>
</dbReference>
<feature type="transmembrane region" description="Helical" evidence="3">
    <location>
        <begin position="108"/>
        <end position="132"/>
    </location>
</feature>
<evidence type="ECO:0000256" key="2">
    <source>
        <dbReference type="ARBA" id="ARBA00007400"/>
    </source>
</evidence>
<dbReference type="OrthoDB" id="9796461at2"/>
<evidence type="ECO:0000313" key="5">
    <source>
        <dbReference type="EMBL" id="PPA69340.1"/>
    </source>
</evidence>
<comment type="subcellular location">
    <subcellularLocation>
        <location evidence="1">Membrane</location>
    </subcellularLocation>
</comment>
<dbReference type="EMBL" id="PREZ01000006">
    <property type="protein sequence ID" value="PPA69340.1"/>
    <property type="molecule type" value="Genomic_DNA"/>
</dbReference>
<dbReference type="Proteomes" id="UP000239047">
    <property type="component" value="Unassembled WGS sequence"/>
</dbReference>
<organism evidence="5 6">
    <name type="scientific">Jeotgalibacillus proteolyticus</name>
    <dbReference type="NCBI Taxonomy" id="2082395"/>
    <lineage>
        <taxon>Bacteria</taxon>
        <taxon>Bacillati</taxon>
        <taxon>Bacillota</taxon>
        <taxon>Bacilli</taxon>
        <taxon>Bacillales</taxon>
        <taxon>Caryophanaceae</taxon>
        <taxon>Jeotgalibacillus</taxon>
    </lineage>
</organism>
<feature type="transmembrane region" description="Helical" evidence="3">
    <location>
        <begin position="196"/>
        <end position="226"/>
    </location>
</feature>
<comment type="caution">
    <text evidence="5">The sequence shown here is derived from an EMBL/GenBank/DDBJ whole genome shotgun (WGS) entry which is preliminary data.</text>
</comment>
<protein>
    <recommendedName>
        <fullName evidence="4">Acyltransferase 3 domain-containing protein</fullName>
    </recommendedName>
</protein>